<dbReference type="SUPFAM" id="SSF53756">
    <property type="entry name" value="UDP-Glycosyltransferase/glycogen phosphorylase"/>
    <property type="match status" value="1"/>
</dbReference>
<reference evidence="1 2" key="1">
    <citation type="journal article" date="2016" name="Nat. Commun.">
        <title>Thousands of microbial genomes shed light on interconnected biogeochemical processes in an aquifer system.</title>
        <authorList>
            <person name="Anantharaman K."/>
            <person name="Brown C.T."/>
            <person name="Hug L.A."/>
            <person name="Sharon I."/>
            <person name="Castelle C.J."/>
            <person name="Probst A.J."/>
            <person name="Thomas B.C."/>
            <person name="Singh A."/>
            <person name="Wilkins M.J."/>
            <person name="Karaoz U."/>
            <person name="Brodie E.L."/>
            <person name="Williams K.H."/>
            <person name="Hubbard S.S."/>
            <person name="Banfield J.F."/>
        </authorList>
    </citation>
    <scope>NUCLEOTIDE SEQUENCE [LARGE SCALE GENOMIC DNA]</scope>
</reference>
<dbReference type="Proteomes" id="UP000177817">
    <property type="component" value="Unassembled WGS sequence"/>
</dbReference>
<dbReference type="Pfam" id="PF13528">
    <property type="entry name" value="Glyco_trans_1_3"/>
    <property type="match status" value="1"/>
</dbReference>
<evidence type="ECO:0000313" key="2">
    <source>
        <dbReference type="Proteomes" id="UP000177817"/>
    </source>
</evidence>
<name>A0A1G2BQX0_9BACT</name>
<evidence type="ECO:0008006" key="3">
    <source>
        <dbReference type="Google" id="ProtNLM"/>
    </source>
</evidence>
<dbReference type="EMBL" id="MHKK01000004">
    <property type="protein sequence ID" value="OGY90607.1"/>
    <property type="molecule type" value="Genomic_DNA"/>
</dbReference>
<gene>
    <name evidence="1" type="ORF">A2677_02250</name>
</gene>
<organism evidence="1 2">
    <name type="scientific">Candidatus Komeilibacteria bacterium RIFCSPHIGHO2_01_FULL_52_14</name>
    <dbReference type="NCBI Taxonomy" id="1798549"/>
    <lineage>
        <taxon>Bacteria</taxon>
        <taxon>Candidatus Komeiliibacteriota</taxon>
    </lineage>
</organism>
<dbReference type="GO" id="GO:0016757">
    <property type="term" value="F:glycosyltransferase activity"/>
    <property type="evidence" value="ECO:0007669"/>
    <property type="project" value="TreeGrafter"/>
</dbReference>
<dbReference type="Gene3D" id="3.40.50.2000">
    <property type="entry name" value="Glycogen Phosphorylase B"/>
    <property type="match status" value="2"/>
</dbReference>
<dbReference type="PANTHER" id="PTHR21015:SF22">
    <property type="entry name" value="GLYCOSYLTRANSFERASE"/>
    <property type="match status" value="1"/>
</dbReference>
<dbReference type="AlphaFoldDB" id="A0A1G2BQX0"/>
<protein>
    <recommendedName>
        <fullName evidence="3">Glycosyl transferase family 28 C-terminal domain-containing protein</fullName>
    </recommendedName>
</protein>
<dbReference type="PANTHER" id="PTHR21015">
    <property type="entry name" value="UDP-N-ACETYLGLUCOSAMINE--N-ACETYLMURAMYL-(PENTAPEPTIDE) PYROPHOSPHORYL-UNDECAPRENOL N-ACETYLGLUCOSAMINE TRANSFERASE 1"/>
    <property type="match status" value="1"/>
</dbReference>
<comment type="caution">
    <text evidence="1">The sequence shown here is derived from an EMBL/GenBank/DDBJ whole genome shotgun (WGS) entry which is preliminary data.</text>
</comment>
<proteinExistence type="predicted"/>
<evidence type="ECO:0000313" key="1">
    <source>
        <dbReference type="EMBL" id="OGY90607.1"/>
    </source>
</evidence>
<accession>A0A1G2BQX0</accession>
<sequence length="356" mass="40216">MTIVYTINGEGMGHASRSSVVIEHLRAAGHRIIIVSSGERPLQFLRERFGHVHAVQGLHMVYRDNSVRRARTAAAMFKNAGAITREIGELSRDLKDEPIDAVISDFDFRGYLIARKRKVPLISIDNIQYLRFASLRVPAKEGFNFRINLAVASFMVPRARYWFITTFDPEPKMRSKTPAGKVFLVPPLLRSRILSTRPTRGPHILVYQTSGSNQELMPVLQRRSEKFIVYNSPVRIVSDHITVKPFDEETFINDLASSRAVITNGGFNVITEALYFKKPVLSVPVGNHYEQQLNALLLHERNLGMMSVRVTNQQIDELLRRASAFERAAGRLQFGNTPCFTALDGIVESIVSIRGR</sequence>